<organism evidence="11 12">
    <name type="scientific">Candidatus Mediterraneibacter quadrami</name>
    <dbReference type="NCBI Taxonomy" id="2838684"/>
    <lineage>
        <taxon>Bacteria</taxon>
        <taxon>Bacillati</taxon>
        <taxon>Bacillota</taxon>
        <taxon>Clostridia</taxon>
        <taxon>Lachnospirales</taxon>
        <taxon>Lachnospiraceae</taxon>
        <taxon>Mediterraneibacter</taxon>
    </lineage>
</organism>
<evidence type="ECO:0000256" key="1">
    <source>
        <dbReference type="ARBA" id="ARBA00004970"/>
    </source>
</evidence>
<dbReference type="PANTHER" id="PTHR21039:SF0">
    <property type="entry name" value="HISTIDINOL-PHOSPHATASE"/>
    <property type="match status" value="1"/>
</dbReference>
<dbReference type="Pfam" id="PF02811">
    <property type="entry name" value="PHP"/>
    <property type="match status" value="1"/>
</dbReference>
<dbReference type="GO" id="GO:0005737">
    <property type="term" value="C:cytoplasm"/>
    <property type="evidence" value="ECO:0007669"/>
    <property type="project" value="TreeGrafter"/>
</dbReference>
<dbReference type="InterPro" id="IPR003141">
    <property type="entry name" value="Pol/His_phosphatase_N"/>
</dbReference>
<evidence type="ECO:0000313" key="11">
    <source>
        <dbReference type="EMBL" id="HJD43256.1"/>
    </source>
</evidence>
<comment type="similarity">
    <text evidence="2 8">Belongs to the PHP hydrolase family. HisK subfamily.</text>
</comment>
<keyword evidence="4 8" id="KW-0028">Amino-acid biosynthesis</keyword>
<gene>
    <name evidence="11" type="ORF">H9910_09725</name>
</gene>
<dbReference type="InterPro" id="IPR010140">
    <property type="entry name" value="Histidinol_P_phosphatase_HisJ"/>
</dbReference>
<dbReference type="GO" id="GO:0004401">
    <property type="term" value="F:histidinol-phosphatase activity"/>
    <property type="evidence" value="ECO:0007669"/>
    <property type="project" value="UniProtKB-UniRule"/>
</dbReference>
<dbReference type="InterPro" id="IPR004013">
    <property type="entry name" value="PHP_dom"/>
</dbReference>
<reference evidence="11" key="1">
    <citation type="journal article" date="2021" name="PeerJ">
        <title>Extensive microbial diversity within the chicken gut microbiome revealed by metagenomics and culture.</title>
        <authorList>
            <person name="Gilroy R."/>
            <person name="Ravi A."/>
            <person name="Getino M."/>
            <person name="Pursley I."/>
            <person name="Horton D.L."/>
            <person name="Alikhan N.F."/>
            <person name="Baker D."/>
            <person name="Gharbi K."/>
            <person name="Hall N."/>
            <person name="Watson M."/>
            <person name="Adriaenssens E.M."/>
            <person name="Foster-Nyarko E."/>
            <person name="Jarju S."/>
            <person name="Secka A."/>
            <person name="Antonio M."/>
            <person name="Oren A."/>
            <person name="Chaudhuri R.R."/>
            <person name="La Ragione R."/>
            <person name="Hildebrand F."/>
            <person name="Pallen M.J."/>
        </authorList>
    </citation>
    <scope>NUCLEOTIDE SEQUENCE</scope>
    <source>
        <strain evidence="11">ChiBcec15-3976</strain>
    </source>
</reference>
<dbReference type="PANTHER" id="PTHR21039">
    <property type="entry name" value="HISTIDINOL PHOSPHATASE-RELATED"/>
    <property type="match status" value="1"/>
</dbReference>
<accession>A0A9D2RH14</accession>
<dbReference type="GO" id="GO:0000105">
    <property type="term" value="P:L-histidine biosynthetic process"/>
    <property type="evidence" value="ECO:0007669"/>
    <property type="project" value="UniProtKB-UniRule"/>
</dbReference>
<dbReference type="AlphaFoldDB" id="A0A9D2RH14"/>
<evidence type="ECO:0000256" key="4">
    <source>
        <dbReference type="ARBA" id="ARBA00022605"/>
    </source>
</evidence>
<evidence type="ECO:0000256" key="7">
    <source>
        <dbReference type="ARBA" id="ARBA00049158"/>
    </source>
</evidence>
<evidence type="ECO:0000256" key="2">
    <source>
        <dbReference type="ARBA" id="ARBA00009152"/>
    </source>
</evidence>
<evidence type="ECO:0000256" key="6">
    <source>
        <dbReference type="ARBA" id="ARBA00023102"/>
    </source>
</evidence>
<sequence length="294" mass="33088">MNQAGNREKNPGAPECGSGIQSDCHMHTEFSTDSQAPVRSMLDAAAERGLRAVCITDHMDLDFPPQEGEAVTPGETPFWFDADAYFRTLAPVREAYRGRLDVRIGIEIGLQPHLGGRYRELVRKYPFDYVIGSVHLIRGLDPYYGKLFEGRPDAEAYREAFVETLRCLDGVSDFDALGHLDYVVRYGKHQAEEYSYRMFADEIDAVLKKLIDMGKALEMNTAGLKYGLGFPNPHPDVLKRYRELGGEMVTVGADGHRPEHVAWAFDRAGELLKSCGFRYYTEFIGRKPVSVKIP</sequence>
<comment type="pathway">
    <text evidence="1 8">Amino-acid biosynthesis; L-histidine biosynthesis; L-histidine from 5-phospho-alpha-D-ribose 1-diphosphate: step 8/9.</text>
</comment>
<dbReference type="SUPFAM" id="SSF89550">
    <property type="entry name" value="PHP domain-like"/>
    <property type="match status" value="1"/>
</dbReference>
<feature type="region of interest" description="Disordered" evidence="9">
    <location>
        <begin position="1"/>
        <end position="25"/>
    </location>
</feature>
<dbReference type="Gene3D" id="3.20.20.140">
    <property type="entry name" value="Metal-dependent hydrolases"/>
    <property type="match status" value="1"/>
</dbReference>
<proteinExistence type="inferred from homology"/>
<dbReference type="InterPro" id="IPR016195">
    <property type="entry name" value="Pol/histidinol_Pase-like"/>
</dbReference>
<dbReference type="EMBL" id="DWUU01000059">
    <property type="protein sequence ID" value="HJD43256.1"/>
    <property type="molecule type" value="Genomic_DNA"/>
</dbReference>
<evidence type="ECO:0000313" key="12">
    <source>
        <dbReference type="Proteomes" id="UP000823909"/>
    </source>
</evidence>
<evidence type="ECO:0000256" key="8">
    <source>
        <dbReference type="RuleBase" id="RU366003"/>
    </source>
</evidence>
<evidence type="ECO:0000259" key="10">
    <source>
        <dbReference type="SMART" id="SM00481"/>
    </source>
</evidence>
<evidence type="ECO:0000256" key="3">
    <source>
        <dbReference type="ARBA" id="ARBA00013085"/>
    </source>
</evidence>
<keyword evidence="5 8" id="KW-0378">Hydrolase</keyword>
<dbReference type="EC" id="3.1.3.15" evidence="3 8"/>
<dbReference type="Proteomes" id="UP000823909">
    <property type="component" value="Unassembled WGS sequence"/>
</dbReference>
<dbReference type="NCBIfam" id="TIGR01856">
    <property type="entry name" value="hisJ_fam"/>
    <property type="match status" value="1"/>
</dbReference>
<feature type="compositionally biased region" description="Basic and acidic residues" evidence="9">
    <location>
        <begin position="1"/>
        <end position="10"/>
    </location>
</feature>
<name>A0A9D2RH14_9FIRM</name>
<comment type="caution">
    <text evidence="11">The sequence shown here is derived from an EMBL/GenBank/DDBJ whole genome shotgun (WGS) entry which is preliminary data.</text>
</comment>
<evidence type="ECO:0000256" key="9">
    <source>
        <dbReference type="SAM" id="MobiDB-lite"/>
    </source>
</evidence>
<evidence type="ECO:0000256" key="5">
    <source>
        <dbReference type="ARBA" id="ARBA00022801"/>
    </source>
</evidence>
<comment type="catalytic activity">
    <reaction evidence="7 8">
        <text>L-histidinol phosphate + H2O = L-histidinol + phosphate</text>
        <dbReference type="Rhea" id="RHEA:14465"/>
        <dbReference type="ChEBI" id="CHEBI:15377"/>
        <dbReference type="ChEBI" id="CHEBI:43474"/>
        <dbReference type="ChEBI" id="CHEBI:57699"/>
        <dbReference type="ChEBI" id="CHEBI:57980"/>
        <dbReference type="EC" id="3.1.3.15"/>
    </reaction>
</comment>
<protein>
    <recommendedName>
        <fullName evidence="3 8">Histidinol-phosphatase</fullName>
        <shortName evidence="8">HolPase</shortName>
        <ecNumber evidence="3 8">3.1.3.15</ecNumber>
    </recommendedName>
</protein>
<dbReference type="SMART" id="SM00481">
    <property type="entry name" value="POLIIIAc"/>
    <property type="match status" value="1"/>
</dbReference>
<keyword evidence="6 8" id="KW-0368">Histidine biosynthesis</keyword>
<reference evidence="11" key="2">
    <citation type="submission" date="2021-04" db="EMBL/GenBank/DDBJ databases">
        <authorList>
            <person name="Gilroy R."/>
        </authorList>
    </citation>
    <scope>NUCLEOTIDE SEQUENCE</scope>
    <source>
        <strain evidence="11">ChiBcec15-3976</strain>
    </source>
</reference>
<feature type="domain" description="Polymerase/histidinol phosphatase N-terminal" evidence="10">
    <location>
        <begin position="22"/>
        <end position="112"/>
    </location>
</feature>